<dbReference type="Proteomes" id="UP000184600">
    <property type="component" value="Unassembled WGS sequence"/>
</dbReference>
<protein>
    <submittedName>
        <fullName evidence="2">Helix-turn-helix domain protein</fullName>
    </submittedName>
</protein>
<name>A0A1M7YUN1_9VIBR</name>
<feature type="domain" description="HTH cro/C1-type" evidence="1">
    <location>
        <begin position="8"/>
        <end position="62"/>
    </location>
</feature>
<keyword evidence="3" id="KW-1185">Reference proteome</keyword>
<dbReference type="PROSITE" id="PS50943">
    <property type="entry name" value="HTH_CROC1"/>
    <property type="match status" value="1"/>
</dbReference>
<dbReference type="InterPro" id="IPR010982">
    <property type="entry name" value="Lambda_DNA-bd_dom_sf"/>
</dbReference>
<sequence length="183" mass="20180">MRHIGDRLRETMRMRGISATQLARELNLGKGHVSNIMTGRIQSPKKHLPAIADYLQVSQSWLLTGEGSCEEIPIAVFPVYEINSGDKQQTGMCKVPGIFTCEESFGVIAGSLPENILVIVSSATTGDGLYLIEDKQLGLVIASRHDLVTRLEWTYLSSTAPLEPSVIGKIEMIIDKETYIYEA</sequence>
<reference evidence="3" key="1">
    <citation type="submission" date="2016-12" db="EMBL/GenBank/DDBJ databases">
        <authorList>
            <person name="Rodrigo-Torres L."/>
            <person name="Arahal R.D."/>
            <person name="Lucena T."/>
        </authorList>
    </citation>
    <scope>NUCLEOTIDE SEQUENCE [LARGE SCALE GENOMIC DNA]</scope>
</reference>
<accession>A0A1M7YUN1</accession>
<dbReference type="Gene3D" id="1.10.260.40">
    <property type="entry name" value="lambda repressor-like DNA-binding domains"/>
    <property type="match status" value="1"/>
</dbReference>
<evidence type="ECO:0000259" key="1">
    <source>
        <dbReference type="PROSITE" id="PS50943"/>
    </source>
</evidence>
<dbReference type="OrthoDB" id="9791537at2"/>
<evidence type="ECO:0000313" key="2">
    <source>
        <dbReference type="EMBL" id="SHO56312.1"/>
    </source>
</evidence>
<dbReference type="SMART" id="SM00530">
    <property type="entry name" value="HTH_XRE"/>
    <property type="match status" value="1"/>
</dbReference>
<dbReference type="RefSeq" id="WP_083601581.1">
    <property type="nucleotide sequence ID" value="NZ_AP024897.1"/>
</dbReference>
<dbReference type="STRING" id="1117707.VQ7734_02081"/>
<dbReference type="SUPFAM" id="SSF47413">
    <property type="entry name" value="lambda repressor-like DNA-binding domains"/>
    <property type="match status" value="1"/>
</dbReference>
<dbReference type="InterPro" id="IPR001387">
    <property type="entry name" value="Cro/C1-type_HTH"/>
</dbReference>
<dbReference type="AlphaFoldDB" id="A0A1M7YUN1"/>
<organism evidence="2 3">
    <name type="scientific">Vibrio quintilis</name>
    <dbReference type="NCBI Taxonomy" id="1117707"/>
    <lineage>
        <taxon>Bacteria</taxon>
        <taxon>Pseudomonadati</taxon>
        <taxon>Pseudomonadota</taxon>
        <taxon>Gammaproteobacteria</taxon>
        <taxon>Vibrionales</taxon>
        <taxon>Vibrionaceae</taxon>
        <taxon>Vibrio</taxon>
    </lineage>
</organism>
<proteinExistence type="predicted"/>
<gene>
    <name evidence="2" type="ORF">VQ7734_02081</name>
</gene>
<dbReference type="Pfam" id="PF13560">
    <property type="entry name" value="HTH_31"/>
    <property type="match status" value="1"/>
</dbReference>
<evidence type="ECO:0000313" key="3">
    <source>
        <dbReference type="Proteomes" id="UP000184600"/>
    </source>
</evidence>
<dbReference type="EMBL" id="FRFG01000023">
    <property type="protein sequence ID" value="SHO56312.1"/>
    <property type="molecule type" value="Genomic_DNA"/>
</dbReference>
<dbReference type="GO" id="GO:0003677">
    <property type="term" value="F:DNA binding"/>
    <property type="evidence" value="ECO:0007669"/>
    <property type="project" value="InterPro"/>
</dbReference>
<dbReference type="CDD" id="cd00093">
    <property type="entry name" value="HTH_XRE"/>
    <property type="match status" value="1"/>
</dbReference>